<dbReference type="PROSITE" id="PS50404">
    <property type="entry name" value="GST_NTER"/>
    <property type="match status" value="1"/>
</dbReference>
<evidence type="ECO:0000313" key="6">
    <source>
        <dbReference type="EMBL" id="KAK2711959.1"/>
    </source>
</evidence>
<dbReference type="FunFam" id="3.40.30.10:FF:000035">
    <property type="entry name" value="hematopoietic prostaglandin D synthase"/>
    <property type="match status" value="1"/>
</dbReference>
<keyword evidence="7" id="KW-1185">Reference proteome</keyword>
<proteinExistence type="inferred from homology"/>
<dbReference type="InterPro" id="IPR036249">
    <property type="entry name" value="Thioredoxin-like_sf"/>
</dbReference>
<dbReference type="CDD" id="cd03039">
    <property type="entry name" value="GST_N_Sigma_like"/>
    <property type="match status" value="1"/>
</dbReference>
<dbReference type="GO" id="GO:0006749">
    <property type="term" value="P:glutathione metabolic process"/>
    <property type="evidence" value="ECO:0007669"/>
    <property type="project" value="TreeGrafter"/>
</dbReference>
<accession>A0AA88L3T8</accession>
<dbReference type="Proteomes" id="UP001187531">
    <property type="component" value="Unassembled WGS sequence"/>
</dbReference>
<comment type="similarity">
    <text evidence="3">Belongs to the GST superfamily. Sigma family.</text>
</comment>
<dbReference type="EC" id="2.5.1.18" evidence="1"/>
<reference evidence="6" key="1">
    <citation type="submission" date="2023-07" db="EMBL/GenBank/DDBJ databases">
        <title>Chromosome-level genome assembly of Artemia franciscana.</title>
        <authorList>
            <person name="Jo E."/>
        </authorList>
    </citation>
    <scope>NUCLEOTIDE SEQUENCE</scope>
    <source>
        <tissue evidence="6">Whole body</tissue>
    </source>
</reference>
<evidence type="ECO:0000313" key="7">
    <source>
        <dbReference type="Proteomes" id="UP001187531"/>
    </source>
</evidence>
<gene>
    <name evidence="6" type="ORF">QYM36_010852</name>
</gene>
<evidence type="ECO:0000256" key="2">
    <source>
        <dbReference type="ARBA" id="ARBA00022679"/>
    </source>
</evidence>
<evidence type="ECO:0000256" key="1">
    <source>
        <dbReference type="ARBA" id="ARBA00012452"/>
    </source>
</evidence>
<keyword evidence="2" id="KW-0808">Transferase</keyword>
<dbReference type="GO" id="GO:0004364">
    <property type="term" value="F:glutathione transferase activity"/>
    <property type="evidence" value="ECO:0007669"/>
    <property type="project" value="UniProtKB-EC"/>
</dbReference>
<dbReference type="SUPFAM" id="SSF52833">
    <property type="entry name" value="Thioredoxin-like"/>
    <property type="match status" value="1"/>
</dbReference>
<comment type="catalytic activity">
    <reaction evidence="4">
        <text>RX + glutathione = an S-substituted glutathione + a halide anion + H(+)</text>
        <dbReference type="Rhea" id="RHEA:16437"/>
        <dbReference type="ChEBI" id="CHEBI:15378"/>
        <dbReference type="ChEBI" id="CHEBI:16042"/>
        <dbReference type="ChEBI" id="CHEBI:17792"/>
        <dbReference type="ChEBI" id="CHEBI:57925"/>
        <dbReference type="ChEBI" id="CHEBI:90779"/>
        <dbReference type="EC" id="2.5.1.18"/>
    </reaction>
</comment>
<dbReference type="GO" id="GO:0004602">
    <property type="term" value="F:glutathione peroxidase activity"/>
    <property type="evidence" value="ECO:0007669"/>
    <property type="project" value="UniProtKB-ARBA"/>
</dbReference>
<feature type="domain" description="GST N-terminal" evidence="5">
    <location>
        <begin position="3"/>
        <end position="80"/>
    </location>
</feature>
<evidence type="ECO:0000259" key="5">
    <source>
        <dbReference type="PROSITE" id="PS50404"/>
    </source>
</evidence>
<dbReference type="PANTHER" id="PTHR11571:SF224">
    <property type="entry name" value="HEMATOPOIETIC PROSTAGLANDIN D SYNTHASE"/>
    <property type="match status" value="1"/>
</dbReference>
<dbReference type="InterPro" id="IPR050213">
    <property type="entry name" value="GST_superfamily"/>
</dbReference>
<dbReference type="AlphaFoldDB" id="A0AA88L3T8"/>
<name>A0AA88L3T8_ARTSF</name>
<dbReference type="InterPro" id="IPR004045">
    <property type="entry name" value="Glutathione_S-Trfase_N"/>
</dbReference>
<organism evidence="6 7">
    <name type="scientific">Artemia franciscana</name>
    <name type="common">Brine shrimp</name>
    <name type="synonym">Artemia sanfranciscana</name>
    <dbReference type="NCBI Taxonomy" id="6661"/>
    <lineage>
        <taxon>Eukaryota</taxon>
        <taxon>Metazoa</taxon>
        <taxon>Ecdysozoa</taxon>
        <taxon>Arthropoda</taxon>
        <taxon>Crustacea</taxon>
        <taxon>Branchiopoda</taxon>
        <taxon>Anostraca</taxon>
        <taxon>Artemiidae</taxon>
        <taxon>Artemia</taxon>
    </lineage>
</organism>
<dbReference type="PANTHER" id="PTHR11571">
    <property type="entry name" value="GLUTATHIONE S-TRANSFERASE"/>
    <property type="match status" value="1"/>
</dbReference>
<dbReference type="SFLD" id="SFLDS00019">
    <property type="entry name" value="Glutathione_Transferase_(cytos"/>
    <property type="match status" value="1"/>
</dbReference>
<evidence type="ECO:0000256" key="4">
    <source>
        <dbReference type="ARBA" id="ARBA00047960"/>
    </source>
</evidence>
<sequence>MAKNYKLIYFNLRGKAEHIRLIFVHGNIQYEDVRVEFSEWPALKPKAPFGQLPYLEADGKQLAQSNAIARFVSKQCNLMPSSDWEQAQADELAELFDDIKERK</sequence>
<comment type="caution">
    <text evidence="6">The sequence shown here is derived from an EMBL/GenBank/DDBJ whole genome shotgun (WGS) entry which is preliminary data.</text>
</comment>
<dbReference type="Pfam" id="PF02798">
    <property type="entry name" value="GST_N"/>
    <property type="match status" value="1"/>
</dbReference>
<dbReference type="InterPro" id="IPR040079">
    <property type="entry name" value="Glutathione_S-Trfase"/>
</dbReference>
<dbReference type="EMBL" id="JAVRJZ010000015">
    <property type="protein sequence ID" value="KAK2711959.1"/>
    <property type="molecule type" value="Genomic_DNA"/>
</dbReference>
<protein>
    <recommendedName>
        <fullName evidence="1">glutathione transferase</fullName>
        <ecNumber evidence="1">2.5.1.18</ecNumber>
    </recommendedName>
</protein>
<evidence type="ECO:0000256" key="3">
    <source>
        <dbReference type="ARBA" id="ARBA00038317"/>
    </source>
</evidence>
<dbReference type="Gene3D" id="1.20.1050.130">
    <property type="match status" value="1"/>
</dbReference>